<reference evidence="1 2" key="1">
    <citation type="submission" date="2024-07" db="EMBL/GenBank/DDBJ databases">
        <title>Section-level genome sequencing and comparative genomics of Aspergillus sections Usti and Cavernicolus.</title>
        <authorList>
            <consortium name="Lawrence Berkeley National Laboratory"/>
            <person name="Nybo J.L."/>
            <person name="Vesth T.C."/>
            <person name="Theobald S."/>
            <person name="Frisvad J.C."/>
            <person name="Larsen T.O."/>
            <person name="Kjaerboelling I."/>
            <person name="Rothschild-Mancinelli K."/>
            <person name="Lyhne E.K."/>
            <person name="Kogle M.E."/>
            <person name="Barry K."/>
            <person name="Clum A."/>
            <person name="Na H."/>
            <person name="Ledsgaard L."/>
            <person name="Lin J."/>
            <person name="Lipzen A."/>
            <person name="Kuo A."/>
            <person name="Riley R."/>
            <person name="Mondo S."/>
            <person name="Labutti K."/>
            <person name="Haridas S."/>
            <person name="Pangalinan J."/>
            <person name="Salamov A.A."/>
            <person name="Simmons B.A."/>
            <person name="Magnuson J.K."/>
            <person name="Chen J."/>
            <person name="Drula E."/>
            <person name="Henrissat B."/>
            <person name="Wiebenga A."/>
            <person name="Lubbers R.J."/>
            <person name="Gomes A.C."/>
            <person name="Makela M.R."/>
            <person name="Stajich J."/>
            <person name="Grigoriev I.V."/>
            <person name="Mortensen U.H."/>
            <person name="De Vries R.P."/>
            <person name="Baker S.E."/>
            <person name="Andersen M.R."/>
        </authorList>
    </citation>
    <scope>NUCLEOTIDE SEQUENCE [LARGE SCALE GENOMIC DNA]</scope>
    <source>
        <strain evidence="1 2">CBS 209.92</strain>
    </source>
</reference>
<gene>
    <name evidence="1" type="ORF">BJX66DRAFT_345039</name>
</gene>
<proteinExistence type="predicted"/>
<dbReference type="EMBL" id="JBFTWV010000247">
    <property type="protein sequence ID" value="KAL2783308.1"/>
    <property type="molecule type" value="Genomic_DNA"/>
</dbReference>
<comment type="caution">
    <text evidence="1">The sequence shown here is derived from an EMBL/GenBank/DDBJ whole genome shotgun (WGS) entry which is preliminary data.</text>
</comment>
<organism evidence="1 2">
    <name type="scientific">Aspergillus keveii</name>
    <dbReference type="NCBI Taxonomy" id="714993"/>
    <lineage>
        <taxon>Eukaryota</taxon>
        <taxon>Fungi</taxon>
        <taxon>Dikarya</taxon>
        <taxon>Ascomycota</taxon>
        <taxon>Pezizomycotina</taxon>
        <taxon>Eurotiomycetes</taxon>
        <taxon>Eurotiomycetidae</taxon>
        <taxon>Eurotiales</taxon>
        <taxon>Aspergillaceae</taxon>
        <taxon>Aspergillus</taxon>
        <taxon>Aspergillus subgen. Nidulantes</taxon>
    </lineage>
</organism>
<dbReference type="Proteomes" id="UP001610563">
    <property type="component" value="Unassembled WGS sequence"/>
</dbReference>
<name>A0ABR4FJ83_9EURO</name>
<evidence type="ECO:0000313" key="2">
    <source>
        <dbReference type="Proteomes" id="UP001610563"/>
    </source>
</evidence>
<accession>A0ABR4FJ83</accession>
<protein>
    <submittedName>
        <fullName evidence="1">Uncharacterized protein</fullName>
    </submittedName>
</protein>
<keyword evidence="2" id="KW-1185">Reference proteome</keyword>
<sequence length="264" mass="30797">MTKLALLGSKARDELPLDKQGYWILAEKVLKNFDSWHKELPFKLQLAALNVEQPQIGLLQEKSLYIMHMLHMDMRIQLYCQILKDFYRVDTERTETKSRYLKSLLRKVPEHLSDNHTQFAIQIIRVTSILYERSAIATRCWLVIRAVFDACLLLLLSSCMRYIEYKESSRDIVVFTHINRALIVLDFCSHSDIAASRLRDMLEPVIKALSRIGLANALDQGHTTHADRMEIRHIIDQKPEQDLDLICIIEKLFSYASPSKNIWI</sequence>
<evidence type="ECO:0000313" key="1">
    <source>
        <dbReference type="EMBL" id="KAL2783308.1"/>
    </source>
</evidence>